<dbReference type="PANTHER" id="PTHR47966:SF2">
    <property type="entry name" value="ASPERGILLOPEPSIN-1-RELATED"/>
    <property type="match status" value="1"/>
</dbReference>
<evidence type="ECO:0000313" key="7">
    <source>
        <dbReference type="EMBL" id="ROV97781.1"/>
    </source>
</evidence>
<keyword evidence="3" id="KW-0064">Aspartyl protease</keyword>
<name>A0A423W381_9PEZI</name>
<dbReference type="OrthoDB" id="2747330at2759"/>
<dbReference type="InParanoid" id="A0A423W381"/>
<protein>
    <recommendedName>
        <fullName evidence="6">Peptidase A1 domain-containing protein</fullName>
    </recommendedName>
</protein>
<evidence type="ECO:0000256" key="4">
    <source>
        <dbReference type="ARBA" id="ARBA00022801"/>
    </source>
</evidence>
<organism evidence="7 8">
    <name type="scientific">Cytospora leucostoma</name>
    <dbReference type="NCBI Taxonomy" id="1230097"/>
    <lineage>
        <taxon>Eukaryota</taxon>
        <taxon>Fungi</taxon>
        <taxon>Dikarya</taxon>
        <taxon>Ascomycota</taxon>
        <taxon>Pezizomycotina</taxon>
        <taxon>Sordariomycetes</taxon>
        <taxon>Sordariomycetidae</taxon>
        <taxon>Diaporthales</taxon>
        <taxon>Cytosporaceae</taxon>
        <taxon>Cytospora</taxon>
    </lineage>
</organism>
<dbReference type="InterPro" id="IPR033121">
    <property type="entry name" value="PEPTIDASE_A1"/>
</dbReference>
<proteinExistence type="inferred from homology"/>
<accession>A0A423W381</accession>
<dbReference type="SUPFAM" id="SSF50630">
    <property type="entry name" value="Acid proteases"/>
    <property type="match status" value="1"/>
</dbReference>
<evidence type="ECO:0000256" key="1">
    <source>
        <dbReference type="ARBA" id="ARBA00007447"/>
    </source>
</evidence>
<feature type="domain" description="Peptidase A1" evidence="6">
    <location>
        <begin position="98"/>
        <end position="418"/>
    </location>
</feature>
<keyword evidence="8" id="KW-1185">Reference proteome</keyword>
<dbReference type="InterPro" id="IPR001461">
    <property type="entry name" value="Aspartic_peptidase_A1"/>
</dbReference>
<dbReference type="EMBL" id="LKEB01000063">
    <property type="protein sequence ID" value="ROV97781.1"/>
    <property type="molecule type" value="Genomic_DNA"/>
</dbReference>
<evidence type="ECO:0000256" key="3">
    <source>
        <dbReference type="ARBA" id="ARBA00022750"/>
    </source>
</evidence>
<dbReference type="PROSITE" id="PS51767">
    <property type="entry name" value="PEPTIDASE_A1"/>
    <property type="match status" value="1"/>
</dbReference>
<dbReference type="Gene3D" id="2.40.70.10">
    <property type="entry name" value="Acid Proteases"/>
    <property type="match status" value="2"/>
</dbReference>
<dbReference type="Proteomes" id="UP000285146">
    <property type="component" value="Unassembled WGS sequence"/>
</dbReference>
<dbReference type="CDD" id="cd06097">
    <property type="entry name" value="Aspergillopepsin_like"/>
    <property type="match status" value="1"/>
</dbReference>
<evidence type="ECO:0000259" key="6">
    <source>
        <dbReference type="PROSITE" id="PS51767"/>
    </source>
</evidence>
<evidence type="ECO:0000313" key="8">
    <source>
        <dbReference type="Proteomes" id="UP000285146"/>
    </source>
</evidence>
<dbReference type="Pfam" id="PF00026">
    <property type="entry name" value="Asp"/>
    <property type="match status" value="1"/>
</dbReference>
<keyword evidence="4" id="KW-0378">Hydrolase</keyword>
<reference evidence="7 8" key="1">
    <citation type="submission" date="2015-09" db="EMBL/GenBank/DDBJ databases">
        <title>Host preference determinants of Valsa canker pathogens revealed by comparative genomics.</title>
        <authorList>
            <person name="Yin Z."/>
            <person name="Huang L."/>
        </authorList>
    </citation>
    <scope>NUCLEOTIDE SEQUENCE [LARGE SCALE GENOMIC DNA]</scope>
    <source>
        <strain evidence="7 8">SXYLt</strain>
    </source>
</reference>
<gene>
    <name evidence="7" type="ORF">VPNG_08629</name>
</gene>
<comment type="caution">
    <text evidence="7">The sequence shown here is derived from an EMBL/GenBank/DDBJ whole genome shotgun (WGS) entry which is preliminary data.</text>
</comment>
<evidence type="ECO:0000256" key="2">
    <source>
        <dbReference type="ARBA" id="ARBA00022670"/>
    </source>
</evidence>
<dbReference type="PANTHER" id="PTHR47966">
    <property type="entry name" value="BETA-SITE APP-CLEAVING ENZYME, ISOFORM A-RELATED"/>
    <property type="match status" value="1"/>
</dbReference>
<dbReference type="InterPro" id="IPR021109">
    <property type="entry name" value="Peptidase_aspartic_dom_sf"/>
</dbReference>
<dbReference type="InterPro" id="IPR034163">
    <property type="entry name" value="Aspergillopepsin-like_cat_dom"/>
</dbReference>
<sequence length="424" mass="45879">MRVSTTTTITTKHAIGLCFALLATAVCGLPSILPRNHDGLGSYTLNTKPNPTFKGRNGTGAYLKAMAKYAHLADSGSEKAASLVSSLTGFAEADDREWLCPVAIGTPGQIVNLDLDTGSADLWVFTTTPASHHNSLGNRSTYNVNASSTASRLNNSAWLITYGDGSYASGNVYTDNVQLGDLLVKNATVETATRWSSNLIEDDAPLSGLMGLAINLSTTIRPHVQGVTNGILSQLKNQGIGSITVDLQYHNDGTFTFGGANASSAYDSQMLYQPVLPGKGYWEIEMTSVRFADSDEVLIHSWPTIVDTGTSLMLMSSDDLVKQYYDLVDSATYSVEDYGYVFNCNETLPDFHFGFTDDWAEYTVPGRYMNYSTAPEMGEEYCYGGIQGSDMGFSIMGDVFLKAVYVDFNIANQTVGFAHKTLEN</sequence>
<dbReference type="STRING" id="1230097.A0A423W381"/>
<dbReference type="GO" id="GO:0004190">
    <property type="term" value="F:aspartic-type endopeptidase activity"/>
    <property type="evidence" value="ECO:0007669"/>
    <property type="project" value="UniProtKB-KW"/>
</dbReference>
<feature type="active site" evidence="5">
    <location>
        <position position="307"/>
    </location>
</feature>
<evidence type="ECO:0000256" key="5">
    <source>
        <dbReference type="PIRSR" id="PIRSR601461-1"/>
    </source>
</evidence>
<dbReference type="GO" id="GO:0006508">
    <property type="term" value="P:proteolysis"/>
    <property type="evidence" value="ECO:0007669"/>
    <property type="project" value="UniProtKB-KW"/>
</dbReference>
<feature type="active site" evidence="5">
    <location>
        <position position="116"/>
    </location>
</feature>
<dbReference type="PRINTS" id="PR00792">
    <property type="entry name" value="PEPSIN"/>
</dbReference>
<keyword evidence="2" id="KW-0645">Protease</keyword>
<comment type="similarity">
    <text evidence="1">Belongs to the peptidase A1 family.</text>
</comment>
<dbReference type="AlphaFoldDB" id="A0A423W381"/>